<dbReference type="RefSeq" id="WP_094921424.1">
    <property type="nucleotide sequence ID" value="NZ_NPIA01000001.1"/>
</dbReference>
<proteinExistence type="inferred from homology"/>
<evidence type="ECO:0000256" key="1">
    <source>
        <dbReference type="ARBA" id="ARBA00008324"/>
    </source>
</evidence>
<dbReference type="Gene3D" id="3.10.129.10">
    <property type="entry name" value="Hotdog Thioesterase"/>
    <property type="match status" value="1"/>
</dbReference>
<dbReference type="EMBL" id="NPIA01000001">
    <property type="protein sequence ID" value="OZM58476.1"/>
    <property type="molecule type" value="Genomic_DNA"/>
</dbReference>
<dbReference type="Proteomes" id="UP000217083">
    <property type="component" value="Unassembled WGS sequence"/>
</dbReference>
<gene>
    <name evidence="4" type="ORF">CIB95_02600</name>
</gene>
<organism evidence="4 5">
    <name type="scientific">Lottiidibacillus patelloidae</name>
    <dbReference type="NCBI Taxonomy" id="2670334"/>
    <lineage>
        <taxon>Bacteria</taxon>
        <taxon>Bacillati</taxon>
        <taxon>Bacillota</taxon>
        <taxon>Bacilli</taxon>
        <taxon>Bacillales</taxon>
        <taxon>Bacillaceae</taxon>
        <taxon>Lottiidibacillus</taxon>
    </lineage>
</organism>
<dbReference type="InterPro" id="IPR003736">
    <property type="entry name" value="PAAI_dom"/>
</dbReference>
<dbReference type="InterPro" id="IPR029069">
    <property type="entry name" value="HotDog_dom_sf"/>
</dbReference>
<sequence>MAKEMVTRFENLLYSVSEEELEVMETMLDALEKYNVDKSKTLLANTLKMKPEMQDDGSCHCTIPITRLVKNFINTVHGGITATLVDTTMGSLVINNLDPTKGTVTAELKLNYLKPGLGKSLTCVASSIHKGKKIHVCEARVFNDKDELILHATGSFFIIDKKKLGGE</sequence>
<dbReference type="InterPro" id="IPR039298">
    <property type="entry name" value="ACOT13"/>
</dbReference>
<comment type="similarity">
    <text evidence="1">Belongs to the thioesterase PaaI family.</text>
</comment>
<name>A0A263BZ82_9BACI</name>
<dbReference type="Pfam" id="PF03061">
    <property type="entry name" value="4HBT"/>
    <property type="match status" value="1"/>
</dbReference>
<dbReference type="GO" id="GO:0047617">
    <property type="term" value="F:fatty acyl-CoA hydrolase activity"/>
    <property type="evidence" value="ECO:0007669"/>
    <property type="project" value="InterPro"/>
</dbReference>
<accession>A0A263BZ82</accession>
<dbReference type="AlphaFoldDB" id="A0A263BZ82"/>
<feature type="domain" description="Thioesterase" evidence="3">
    <location>
        <begin position="74"/>
        <end position="148"/>
    </location>
</feature>
<dbReference type="CDD" id="cd03443">
    <property type="entry name" value="PaaI_thioesterase"/>
    <property type="match status" value="1"/>
</dbReference>
<comment type="caution">
    <text evidence="4">The sequence shown here is derived from an EMBL/GenBank/DDBJ whole genome shotgun (WGS) entry which is preliminary data.</text>
</comment>
<reference evidence="5" key="1">
    <citation type="submission" date="2017-08" db="EMBL/GenBank/DDBJ databases">
        <authorList>
            <person name="Huang Z."/>
        </authorList>
    </citation>
    <scope>NUCLEOTIDE SEQUENCE [LARGE SCALE GENOMIC DNA]</scope>
    <source>
        <strain evidence="5">SA5d-4</strain>
    </source>
</reference>
<dbReference type="SUPFAM" id="SSF54637">
    <property type="entry name" value="Thioesterase/thiol ester dehydrase-isomerase"/>
    <property type="match status" value="1"/>
</dbReference>
<dbReference type="PANTHER" id="PTHR21660">
    <property type="entry name" value="THIOESTERASE SUPERFAMILY MEMBER-RELATED"/>
    <property type="match status" value="1"/>
</dbReference>
<protein>
    <recommendedName>
        <fullName evidence="3">Thioesterase domain-containing protein</fullName>
    </recommendedName>
</protein>
<evidence type="ECO:0000256" key="2">
    <source>
        <dbReference type="ARBA" id="ARBA00022801"/>
    </source>
</evidence>
<evidence type="ECO:0000313" key="5">
    <source>
        <dbReference type="Proteomes" id="UP000217083"/>
    </source>
</evidence>
<dbReference type="InterPro" id="IPR006683">
    <property type="entry name" value="Thioestr_dom"/>
</dbReference>
<dbReference type="NCBIfam" id="TIGR00369">
    <property type="entry name" value="unchar_dom_1"/>
    <property type="match status" value="1"/>
</dbReference>
<evidence type="ECO:0000259" key="3">
    <source>
        <dbReference type="Pfam" id="PF03061"/>
    </source>
</evidence>
<keyword evidence="2" id="KW-0378">Hydrolase</keyword>
<keyword evidence="5" id="KW-1185">Reference proteome</keyword>
<evidence type="ECO:0000313" key="4">
    <source>
        <dbReference type="EMBL" id="OZM58476.1"/>
    </source>
</evidence>
<reference evidence="4 5" key="2">
    <citation type="submission" date="2017-09" db="EMBL/GenBank/DDBJ databases">
        <title>Bacillus patelloidae sp. nov., isolated from the intestinal tract of a marine limpet.</title>
        <authorList>
            <person name="Liu R."/>
            <person name="Dong C."/>
            <person name="Shao Z."/>
        </authorList>
    </citation>
    <scope>NUCLEOTIDE SEQUENCE [LARGE SCALE GENOMIC DNA]</scope>
    <source>
        <strain evidence="4 5">SA5d-4</strain>
    </source>
</reference>
<dbReference type="PANTHER" id="PTHR21660:SF1">
    <property type="entry name" value="ACYL-COENZYME A THIOESTERASE 13"/>
    <property type="match status" value="1"/>
</dbReference>